<dbReference type="UniPathway" id="UPA00557">
    <property type="reaction ID" value="UER00614"/>
</dbReference>
<feature type="transmembrane region" description="Helical" evidence="18">
    <location>
        <begin position="197"/>
        <end position="217"/>
    </location>
</feature>
<accession>A0A0N1P0T4</accession>
<dbReference type="GO" id="GO:0004605">
    <property type="term" value="F:phosphatidate cytidylyltransferase activity"/>
    <property type="evidence" value="ECO:0007669"/>
    <property type="project" value="UniProtKB-EC"/>
</dbReference>
<feature type="transmembrane region" description="Helical" evidence="18">
    <location>
        <begin position="656"/>
        <end position="679"/>
    </location>
</feature>
<evidence type="ECO:0000256" key="16">
    <source>
        <dbReference type="RuleBase" id="RU003938"/>
    </source>
</evidence>
<dbReference type="InterPro" id="IPR002293">
    <property type="entry name" value="AA/rel_permease1"/>
</dbReference>
<dbReference type="GO" id="GO:0022857">
    <property type="term" value="F:transmembrane transporter activity"/>
    <property type="evidence" value="ECO:0007669"/>
    <property type="project" value="InterPro"/>
</dbReference>
<evidence type="ECO:0000313" key="19">
    <source>
        <dbReference type="EMBL" id="KPI40954.1"/>
    </source>
</evidence>
<dbReference type="PANTHER" id="PTHR13773:SF8">
    <property type="entry name" value="PHOSPHATIDATE CYTIDYLYLTRANSFERASE, PHOTORECEPTOR-SPECIFIC"/>
    <property type="match status" value="1"/>
</dbReference>
<feature type="transmembrane region" description="Helical" evidence="18">
    <location>
        <begin position="760"/>
        <end position="778"/>
    </location>
</feature>
<dbReference type="EMBL" id="LFJN01000011">
    <property type="protein sequence ID" value="KPI40954.1"/>
    <property type="molecule type" value="Genomic_DNA"/>
</dbReference>
<evidence type="ECO:0000256" key="1">
    <source>
        <dbReference type="ARBA" id="ARBA00001698"/>
    </source>
</evidence>
<feature type="transmembrane region" description="Helical" evidence="18">
    <location>
        <begin position="409"/>
        <end position="429"/>
    </location>
</feature>
<feature type="transmembrane region" description="Helical" evidence="18">
    <location>
        <begin position="312"/>
        <end position="338"/>
    </location>
</feature>
<dbReference type="Gene3D" id="1.20.1740.10">
    <property type="entry name" value="Amino acid/polyamine transporter I"/>
    <property type="match status" value="1"/>
</dbReference>
<dbReference type="Proteomes" id="UP000038010">
    <property type="component" value="Unassembled WGS sequence"/>
</dbReference>
<comment type="pathway">
    <text evidence="4">Lipid metabolism.</text>
</comment>
<evidence type="ECO:0000256" key="6">
    <source>
        <dbReference type="ARBA" id="ARBA00012487"/>
    </source>
</evidence>
<feature type="transmembrane region" description="Helical" evidence="18">
    <location>
        <begin position="229"/>
        <end position="250"/>
    </location>
</feature>
<evidence type="ECO:0000256" key="18">
    <source>
        <dbReference type="SAM" id="Phobius"/>
    </source>
</evidence>
<feature type="region of interest" description="Disordered" evidence="17">
    <location>
        <begin position="577"/>
        <end position="627"/>
    </location>
</feature>
<organism evidence="19 20">
    <name type="scientific">Cyphellophora attinorum</name>
    <dbReference type="NCBI Taxonomy" id="1664694"/>
    <lineage>
        <taxon>Eukaryota</taxon>
        <taxon>Fungi</taxon>
        <taxon>Dikarya</taxon>
        <taxon>Ascomycota</taxon>
        <taxon>Pezizomycotina</taxon>
        <taxon>Eurotiomycetes</taxon>
        <taxon>Chaetothyriomycetidae</taxon>
        <taxon>Chaetothyriales</taxon>
        <taxon>Cyphellophoraceae</taxon>
        <taxon>Cyphellophora</taxon>
    </lineage>
</organism>
<comment type="subcellular location">
    <subcellularLocation>
        <location evidence="2">Membrane</location>
        <topology evidence="2">Multi-pass membrane protein</topology>
    </subcellularLocation>
</comment>
<dbReference type="GO" id="GO:0005789">
    <property type="term" value="C:endoplasmic reticulum membrane"/>
    <property type="evidence" value="ECO:0007669"/>
    <property type="project" value="TreeGrafter"/>
</dbReference>
<evidence type="ECO:0000256" key="10">
    <source>
        <dbReference type="ARBA" id="ARBA00022695"/>
    </source>
</evidence>
<evidence type="ECO:0000256" key="2">
    <source>
        <dbReference type="ARBA" id="ARBA00004141"/>
    </source>
</evidence>
<keyword evidence="10 16" id="KW-0548">Nucleotidyltransferase</keyword>
<dbReference type="GO" id="GO:0016024">
    <property type="term" value="P:CDP-diacylglycerol biosynthetic process"/>
    <property type="evidence" value="ECO:0007669"/>
    <property type="project" value="UniProtKB-UniPathway"/>
</dbReference>
<dbReference type="PROSITE" id="PS01315">
    <property type="entry name" value="CDS"/>
    <property type="match status" value="1"/>
</dbReference>
<dbReference type="PANTHER" id="PTHR13773">
    <property type="entry name" value="PHOSPHATIDATE CYTIDYLYLTRANSFERASE"/>
    <property type="match status" value="1"/>
</dbReference>
<gene>
    <name evidence="19" type="ORF">AB675_10530</name>
</gene>
<keyword evidence="7" id="KW-0444">Lipid biosynthesis</keyword>
<keyword evidence="13 18" id="KW-0472">Membrane</keyword>
<name>A0A0N1P0T4_9EURO</name>
<keyword evidence="15" id="KW-1208">Phospholipid metabolism</keyword>
<dbReference type="OrthoDB" id="3900342at2759"/>
<dbReference type="EC" id="2.7.7.41" evidence="6 16"/>
<reference evidence="19 20" key="1">
    <citation type="submission" date="2015-06" db="EMBL/GenBank/DDBJ databases">
        <title>Draft genome of the ant-associated black yeast Phialophora attae CBS 131958.</title>
        <authorList>
            <person name="Moreno L.F."/>
            <person name="Stielow B.J."/>
            <person name="de Hoog S."/>
            <person name="Vicente V.A."/>
            <person name="Weiss V.A."/>
            <person name="de Vries M."/>
            <person name="Cruz L.M."/>
            <person name="Souza E.M."/>
        </authorList>
    </citation>
    <scope>NUCLEOTIDE SEQUENCE [LARGE SCALE GENOMIC DNA]</scope>
    <source>
        <strain evidence="19 20">CBS 131958</strain>
    </source>
</reference>
<evidence type="ECO:0000256" key="8">
    <source>
        <dbReference type="ARBA" id="ARBA00022679"/>
    </source>
</evidence>
<keyword evidence="8 16" id="KW-0808">Transferase</keyword>
<feature type="transmembrane region" description="Helical" evidence="18">
    <location>
        <begin position="691"/>
        <end position="711"/>
    </location>
</feature>
<keyword evidence="14" id="KW-0594">Phospholipid biosynthesis</keyword>
<evidence type="ECO:0000256" key="11">
    <source>
        <dbReference type="ARBA" id="ARBA00022989"/>
    </source>
</evidence>
<proteinExistence type="inferred from homology"/>
<evidence type="ECO:0000256" key="3">
    <source>
        <dbReference type="ARBA" id="ARBA00005119"/>
    </source>
</evidence>
<feature type="transmembrane region" description="Helical" evidence="18">
    <location>
        <begin position="897"/>
        <end position="919"/>
    </location>
</feature>
<feature type="transmembrane region" description="Helical" evidence="18">
    <location>
        <begin position="632"/>
        <end position="650"/>
    </location>
</feature>
<feature type="transmembrane region" description="Helical" evidence="18">
    <location>
        <begin position="101"/>
        <end position="127"/>
    </location>
</feature>
<keyword evidence="11 18" id="KW-1133">Transmembrane helix</keyword>
<evidence type="ECO:0000256" key="14">
    <source>
        <dbReference type="ARBA" id="ARBA00023209"/>
    </source>
</evidence>
<comment type="catalytic activity">
    <reaction evidence="1 16">
        <text>a 1,2-diacyl-sn-glycero-3-phosphate + CTP + H(+) = a CDP-1,2-diacyl-sn-glycerol + diphosphate</text>
        <dbReference type="Rhea" id="RHEA:16229"/>
        <dbReference type="ChEBI" id="CHEBI:15378"/>
        <dbReference type="ChEBI" id="CHEBI:33019"/>
        <dbReference type="ChEBI" id="CHEBI:37563"/>
        <dbReference type="ChEBI" id="CHEBI:58332"/>
        <dbReference type="ChEBI" id="CHEBI:58608"/>
        <dbReference type="EC" id="2.7.7.41"/>
    </reaction>
</comment>
<evidence type="ECO:0000256" key="9">
    <source>
        <dbReference type="ARBA" id="ARBA00022692"/>
    </source>
</evidence>
<feature type="transmembrane region" description="Helical" evidence="18">
    <location>
        <begin position="509"/>
        <end position="528"/>
    </location>
</feature>
<comment type="pathway">
    <text evidence="3 16">Phospholipid metabolism; CDP-diacylglycerol biosynthesis; CDP-diacylglycerol from sn-glycerol 3-phosphate: step 3/3.</text>
</comment>
<keyword evidence="9 16" id="KW-0812">Transmembrane</keyword>
<feature type="transmembrane region" description="Helical" evidence="18">
    <location>
        <begin position="435"/>
        <end position="458"/>
    </location>
</feature>
<feature type="transmembrane region" description="Helical" evidence="18">
    <location>
        <begin position="358"/>
        <end position="388"/>
    </location>
</feature>
<evidence type="ECO:0000256" key="17">
    <source>
        <dbReference type="SAM" id="MobiDB-lite"/>
    </source>
</evidence>
<feature type="transmembrane region" description="Helical" evidence="18">
    <location>
        <begin position="784"/>
        <end position="805"/>
    </location>
</feature>
<protein>
    <recommendedName>
        <fullName evidence="6 16">Phosphatidate cytidylyltransferase</fullName>
        <ecNumber evidence="6 16">2.7.7.41</ecNumber>
    </recommendedName>
</protein>
<keyword evidence="20" id="KW-1185">Reference proteome</keyword>
<feature type="transmembrane region" description="Helical" evidence="18">
    <location>
        <begin position="72"/>
        <end position="95"/>
    </location>
</feature>
<evidence type="ECO:0000256" key="7">
    <source>
        <dbReference type="ARBA" id="ARBA00022516"/>
    </source>
</evidence>
<evidence type="ECO:0000256" key="5">
    <source>
        <dbReference type="ARBA" id="ARBA00010185"/>
    </source>
</evidence>
<dbReference type="STRING" id="1664694.A0A0N1P0T4"/>
<evidence type="ECO:0000256" key="13">
    <source>
        <dbReference type="ARBA" id="ARBA00023136"/>
    </source>
</evidence>
<feature type="compositionally biased region" description="Basic and acidic residues" evidence="17">
    <location>
        <begin position="618"/>
        <end position="627"/>
    </location>
</feature>
<feature type="transmembrane region" description="Helical" evidence="18">
    <location>
        <begin position="148"/>
        <end position="177"/>
    </location>
</feature>
<sequence>MARQRPAGFDYASPENPGNGMLDGDRTYNRKSVEKGHRHSLANGAEAANADELLNVLGYQSELVRSRSTFQVAFMSFVLASVPYGLATTLLYPIAGGGPVAVIWGWCGVCLIIACLAISLGEITSVYPTSGGVYYQTFMLSPPRFRRITAWICGWAYALGNIIITLSVNFGTTLFFIGCVNIFQDDEGVGVWAPDTYQYYLVFLAITLVCNLICSLGNRILPMLDTITIYFTFAGVFAILICVLAIAKNGRNSAGFAFGNFTASTGWVDGWSFLIGLLHAAYATSATGMILSMCEETRDPATQVPKAMVGALALNWLCGIIFLVPLMFVIPALADVIADPYYQPLPFILRSAIGNEGGAFALCVPILILAILCGTACTVASSRCIWAFSRDGAIPGSKLWSKVNTKLDMPLNAMLFCTIIEVLLGLIYFGSTAAFNAFSGSGVIFLTIAYVIPIAVNLFTGRKHLKGAPWNFGVFGLICNVISVAWSLLVTPLFSFPFFSPVTAETMNYASAVFVGGTAASIIWYFAWGRKNYRGPPVEDEEVERRRSSLVERPLPRSSHTVLLVARAITSDGEARQVKFDHNRSNGTSNRRQSSSTDASSEPSSPKKDVRNGVIQEGKPEPSEYEKKKQSFITRTIWTLVMIGGFFGLLAAGHIWILGIITVVVIISFKEVIAIAQVPSRQANLPLTRSLNWYFFAVAMYYLYGESVLYYFKHVLLVEKVLQPFATHHRFISFSLYIVGFVFFVYSLQKGSYRFQFRQFAWTHMALFLIVFQAHFMMNNVFEGLIWFFIPVSLVITNDIFAYICGITFGRTPLIQLSPKKTVEGFVGAWACTVIIGYAMTNFLIQFPYFICPVQDLGANMFSGLTCKPNPVFIARPYEVQLPWQTESYYTFWMEPIQFHIFVLATFASLIAPFGGFFASGLKRSFHIKDFGDSIPGHGGMTDRMDCQFIMGTLAYMYYQSFIAVYHTTPGQLIESAMWGLTPEEQMEVIRGLGKHLYNQGVVGEKVLSCLVSSTKR</sequence>
<feature type="transmembrane region" description="Helical" evidence="18">
    <location>
        <begin position="270"/>
        <end position="291"/>
    </location>
</feature>
<evidence type="ECO:0000256" key="4">
    <source>
        <dbReference type="ARBA" id="ARBA00005189"/>
    </source>
</evidence>
<evidence type="ECO:0000313" key="20">
    <source>
        <dbReference type="Proteomes" id="UP000038010"/>
    </source>
</evidence>
<feature type="transmembrane region" description="Helical" evidence="18">
    <location>
        <begin position="826"/>
        <end position="851"/>
    </location>
</feature>
<feature type="transmembrane region" description="Helical" evidence="18">
    <location>
        <begin position="470"/>
        <end position="489"/>
    </location>
</feature>
<dbReference type="GeneID" id="28731190"/>
<dbReference type="AlphaFoldDB" id="A0A0N1P0T4"/>
<feature type="region of interest" description="Disordered" evidence="17">
    <location>
        <begin position="1"/>
        <end position="27"/>
    </location>
</feature>
<comment type="caution">
    <text evidence="19">The sequence shown here is derived from an EMBL/GenBank/DDBJ whole genome shotgun (WGS) entry which is preliminary data.</text>
</comment>
<dbReference type="Pfam" id="PF01148">
    <property type="entry name" value="CTP_transf_1"/>
    <property type="match status" value="1"/>
</dbReference>
<evidence type="ECO:0000256" key="12">
    <source>
        <dbReference type="ARBA" id="ARBA00023098"/>
    </source>
</evidence>
<dbReference type="VEuPathDB" id="FungiDB:AB675_10530"/>
<dbReference type="InterPro" id="IPR000374">
    <property type="entry name" value="PC_trans"/>
</dbReference>
<dbReference type="RefSeq" id="XP_018000917.1">
    <property type="nucleotide sequence ID" value="XM_018139310.1"/>
</dbReference>
<dbReference type="Pfam" id="PF13520">
    <property type="entry name" value="AA_permease_2"/>
    <property type="match status" value="1"/>
</dbReference>
<dbReference type="InterPro" id="IPR016720">
    <property type="entry name" value="PC_Trfase_euk"/>
</dbReference>
<feature type="transmembrane region" description="Helical" evidence="18">
    <location>
        <begin position="731"/>
        <end position="748"/>
    </location>
</feature>
<keyword evidence="12" id="KW-0443">Lipid metabolism</keyword>
<evidence type="ECO:0000256" key="15">
    <source>
        <dbReference type="ARBA" id="ARBA00023264"/>
    </source>
</evidence>
<comment type="similarity">
    <text evidence="5 16">Belongs to the CDS family.</text>
</comment>
<feature type="compositionally biased region" description="Low complexity" evidence="17">
    <location>
        <begin position="594"/>
        <end position="604"/>
    </location>
</feature>